<evidence type="ECO:0000313" key="3">
    <source>
        <dbReference type="Proteomes" id="UP000663852"/>
    </source>
</evidence>
<evidence type="ECO:0000313" key="2">
    <source>
        <dbReference type="EMBL" id="CAF1200199.1"/>
    </source>
</evidence>
<accession>A0A814WEC2</accession>
<dbReference type="Proteomes" id="UP000663852">
    <property type="component" value="Unassembled WGS sequence"/>
</dbReference>
<comment type="caution">
    <text evidence="2">The sequence shown here is derived from an EMBL/GenBank/DDBJ whole genome shotgun (WGS) entry which is preliminary data.</text>
</comment>
<dbReference type="EMBL" id="CAJNOJ010000148">
    <property type="protein sequence ID" value="CAF1200199.1"/>
    <property type="molecule type" value="Genomic_DNA"/>
</dbReference>
<organism evidence="2 3">
    <name type="scientific">Adineta ricciae</name>
    <name type="common">Rotifer</name>
    <dbReference type="NCBI Taxonomy" id="249248"/>
    <lineage>
        <taxon>Eukaryota</taxon>
        <taxon>Metazoa</taxon>
        <taxon>Spiralia</taxon>
        <taxon>Gnathifera</taxon>
        <taxon>Rotifera</taxon>
        <taxon>Eurotatoria</taxon>
        <taxon>Bdelloidea</taxon>
        <taxon>Adinetida</taxon>
        <taxon>Adinetidae</taxon>
        <taxon>Adineta</taxon>
    </lineage>
</organism>
<dbReference type="AlphaFoldDB" id="A0A814WEC2"/>
<sequence length="81" mass="9399">MGATSSNPASRNRHSTSRVQPQQTTIRISRPRHVTATVQRPLRTQMHTERPYRIYYNPRSGPGYIGPRLPHLIEPSVRVYY</sequence>
<name>A0A814WEC2_ADIRI</name>
<dbReference type="OrthoDB" id="10041879at2759"/>
<reference evidence="2" key="1">
    <citation type="submission" date="2021-02" db="EMBL/GenBank/DDBJ databases">
        <authorList>
            <person name="Nowell W R."/>
        </authorList>
    </citation>
    <scope>NUCLEOTIDE SEQUENCE</scope>
</reference>
<feature type="compositionally biased region" description="Polar residues" evidence="1">
    <location>
        <begin position="1"/>
        <end position="10"/>
    </location>
</feature>
<gene>
    <name evidence="2" type="ORF">EDS130_LOCUS25322</name>
</gene>
<feature type="region of interest" description="Disordered" evidence="1">
    <location>
        <begin position="1"/>
        <end position="30"/>
    </location>
</feature>
<feature type="compositionally biased region" description="Polar residues" evidence="1">
    <location>
        <begin position="17"/>
        <end position="27"/>
    </location>
</feature>
<proteinExistence type="predicted"/>
<protein>
    <submittedName>
        <fullName evidence="2">Uncharacterized protein</fullName>
    </submittedName>
</protein>
<evidence type="ECO:0000256" key="1">
    <source>
        <dbReference type="SAM" id="MobiDB-lite"/>
    </source>
</evidence>